<dbReference type="STRING" id="1434123.MSVAZ_1319"/>
<feature type="domain" description="Histone deacetylase" evidence="2">
    <location>
        <begin position="157"/>
        <end position="356"/>
    </location>
</feature>
<dbReference type="Gene3D" id="3.40.800.20">
    <property type="entry name" value="Histone deacetylase domain"/>
    <property type="match status" value="1"/>
</dbReference>
<protein>
    <submittedName>
        <fullName evidence="3">Deacetylase</fullName>
    </submittedName>
</protein>
<keyword evidence="4" id="KW-1185">Reference proteome</keyword>
<dbReference type="InterPro" id="IPR023696">
    <property type="entry name" value="Ureohydrolase_dom_sf"/>
</dbReference>
<dbReference type="PRINTS" id="PR01270">
    <property type="entry name" value="HDASUPER"/>
</dbReference>
<dbReference type="InterPro" id="IPR037138">
    <property type="entry name" value="His_deacetylse_dom_sf"/>
</dbReference>
<dbReference type="CDD" id="cd09992">
    <property type="entry name" value="HDAC_classII"/>
    <property type="match status" value="1"/>
</dbReference>
<reference evidence="3 4" key="1">
    <citation type="submission" date="2014-07" db="EMBL/GenBank/DDBJ databases">
        <title>Methanogenic archaea and the global carbon cycle.</title>
        <authorList>
            <person name="Henriksen J.R."/>
            <person name="Luke J."/>
            <person name="Reinhart S."/>
            <person name="Benedict M.N."/>
            <person name="Youngblut N.D."/>
            <person name="Metcalf M.E."/>
            <person name="Whitaker R.J."/>
            <person name="Metcalf W.W."/>
        </authorList>
    </citation>
    <scope>NUCLEOTIDE SEQUENCE [LARGE SCALE GENOMIC DNA]</scope>
    <source>
        <strain evidence="3 4">Z-761</strain>
    </source>
</reference>
<dbReference type="GO" id="GO:0004407">
    <property type="term" value="F:histone deacetylase activity"/>
    <property type="evidence" value="ECO:0007669"/>
    <property type="project" value="TreeGrafter"/>
</dbReference>
<dbReference type="GeneID" id="24809739"/>
<dbReference type="Proteomes" id="UP000033096">
    <property type="component" value="Chromosome"/>
</dbReference>
<evidence type="ECO:0000256" key="1">
    <source>
        <dbReference type="SAM" id="MobiDB-lite"/>
    </source>
</evidence>
<organism evidence="3 4">
    <name type="scientific">Methanosarcina vacuolata Z-761</name>
    <dbReference type="NCBI Taxonomy" id="1434123"/>
    <lineage>
        <taxon>Archaea</taxon>
        <taxon>Methanobacteriati</taxon>
        <taxon>Methanobacteriota</taxon>
        <taxon>Stenosarchaea group</taxon>
        <taxon>Methanomicrobia</taxon>
        <taxon>Methanosarcinales</taxon>
        <taxon>Methanosarcinaceae</taxon>
        <taxon>Methanosarcina</taxon>
    </lineage>
</organism>
<dbReference type="GO" id="GO:0040029">
    <property type="term" value="P:epigenetic regulation of gene expression"/>
    <property type="evidence" value="ECO:0007669"/>
    <property type="project" value="TreeGrafter"/>
</dbReference>
<name>A0A0E3Q4H8_9EURY</name>
<feature type="region of interest" description="Disordered" evidence="1">
    <location>
        <begin position="1"/>
        <end position="59"/>
    </location>
</feature>
<feature type="compositionally biased region" description="Basic and acidic residues" evidence="1">
    <location>
        <begin position="27"/>
        <end position="59"/>
    </location>
</feature>
<dbReference type="HOGENOM" id="CLU_007727_8_0_2"/>
<dbReference type="InterPro" id="IPR000286">
    <property type="entry name" value="HDACs"/>
</dbReference>
<gene>
    <name evidence="3" type="ORF">MSVAZ_1319</name>
</gene>
<dbReference type="KEGG" id="mvc:MSVAZ_1319"/>
<dbReference type="AlphaFoldDB" id="A0A0E3Q4H8"/>
<proteinExistence type="predicted"/>
<evidence type="ECO:0000313" key="3">
    <source>
        <dbReference type="EMBL" id="AKB43588.1"/>
    </source>
</evidence>
<dbReference type="RefSeq" id="WP_048119690.1">
    <property type="nucleotide sequence ID" value="NZ_CP009520.1"/>
</dbReference>
<sequence>MKLGFGRLKDVLKTGSGTTPAEEEKEQAENKDKAEKEEMQTIENKENELEISEGKEGNTMELKKTGLEAKKGPLSPADRTKAKKTGLIFFPAFDWAISPTHPEREERLLYTRDQIFEEGLMDLPEIAEYKPRLAEYRDIARVHFCVPDVKAQATTPHLIAAGSCLVLGDALMKAEVKNAFALIRPPGHHAMTVAHGNRGFCNINNEAILVEYLRKTYGIRKIAIVDTDVHHGDGTQDIFYNDPDVLFISFHQDGRTLYPGSGFMSELGGPKALGRTINIPLPPGTPDEGILYVLDSLVLPILKDFKPELVLNSAGQDNHYTDPLANMRFSAQGYAKLNEKLAPDMAVLEGGYAIQSALPYVNTGIILAMAGLDYSCVREPDFKPGMFVQASRDRKTLEEIVATQLENWKNRDRLVEAEVAKHGDFYRRKKQIFYDTDMIQEFQEESIRMCPDCQGYKTIDSNAHGGIGNPRIFGISIPIYACENCQAEAREEYRKRLIHPEYGYIYLQDKKQDEYRTYNTSTKKETVY</sequence>
<dbReference type="Pfam" id="PF00850">
    <property type="entry name" value="Hist_deacetyl"/>
    <property type="match status" value="1"/>
</dbReference>
<dbReference type="PANTHER" id="PTHR10625">
    <property type="entry name" value="HISTONE DEACETYLASE HDAC1-RELATED"/>
    <property type="match status" value="1"/>
</dbReference>
<dbReference type="SUPFAM" id="SSF52768">
    <property type="entry name" value="Arginase/deacetylase"/>
    <property type="match status" value="1"/>
</dbReference>
<evidence type="ECO:0000313" key="4">
    <source>
        <dbReference type="Proteomes" id="UP000033096"/>
    </source>
</evidence>
<dbReference type="PANTHER" id="PTHR10625:SF10">
    <property type="entry name" value="HISTONE DEACETYLASE HDAC1"/>
    <property type="match status" value="1"/>
</dbReference>
<dbReference type="PATRIC" id="fig|1434123.4.peg.1571"/>
<dbReference type="EMBL" id="CP009520">
    <property type="protein sequence ID" value="AKB43588.1"/>
    <property type="molecule type" value="Genomic_DNA"/>
</dbReference>
<dbReference type="InterPro" id="IPR023801">
    <property type="entry name" value="His_deacetylse_dom"/>
</dbReference>
<accession>A0A0E3Q4H8</accession>
<evidence type="ECO:0000259" key="2">
    <source>
        <dbReference type="Pfam" id="PF00850"/>
    </source>
</evidence>